<accession>A0ABP9XGH6</accession>
<dbReference type="InterPro" id="IPR050708">
    <property type="entry name" value="T6SS_VgrG/RHS"/>
</dbReference>
<evidence type="ECO:0000256" key="1">
    <source>
        <dbReference type="SAM" id="MobiDB-lite"/>
    </source>
</evidence>
<dbReference type="Gene3D" id="2.180.10.10">
    <property type="entry name" value="RHS repeat-associated core"/>
    <property type="match status" value="3"/>
</dbReference>
<evidence type="ECO:0000313" key="3">
    <source>
        <dbReference type="Proteomes" id="UP001404956"/>
    </source>
</evidence>
<dbReference type="RefSeq" id="WP_345454900.1">
    <property type="nucleotide sequence ID" value="NZ_BAABRV010000005.1"/>
</dbReference>
<name>A0ABP9XGH6_9DEIO</name>
<feature type="compositionally biased region" description="Polar residues" evidence="1">
    <location>
        <begin position="966"/>
        <end position="984"/>
    </location>
</feature>
<sequence length="1864" mass="199278">MTKYAYYPNGFTASIVTPSGATTHFDYDARGNLARRVEYKTEVVNPAAGDISMMPVPYSPPAGYVRDTRWTYDEFNLEKTATLPAMSNSVDGATYSYADQTNQSAVTSKYSVTASGELVEAPASRTTSVKVGTTEKYRTTQNLDNRGRLTQIQKVGAGQTQTSTLTYHTGQNATLSLPDANGNVGTATQTAKQYGDLVAGVRIFGGTQDDFRYTYDALGNRVREVAYNTFRSNASISGGTLSETTSGSETRSSYNAFGQPVWSATSPTTAYDGSDFTPIQKKLVTYYGSGELDNVWEGTSQNVTDYRYSANTADVNFGRLMNVVTGVGSGGAVTTVHGQTDYAYDALGRMNKVTRDGFATTSIFDTLDRPVKLTLPDGSARFTRYHTSGAPEETTLLELDGRKIGTLYTLDGLGRVLTAAPKLDGAADSSRGTVTYTYDPYDRPIKVLDDSLVMNNAGDDRASFFKYDEFGNVTKALGPALRTAAAPSYAPAYTDARRPYVEYTYDDLLRPTAQTTLLNGSVTPASLALPSGATTSVTGYAYDAYDRLTQVTDPAGYTTQMTYDKLGHVQNSTQQVWKGTEADYGSLNNGFSTVTAYAAYDALGRPVKQIDGRGNARSVKYDLLGNVVSLTDARGIVTQGYTYTPDGLLEGVYEPDMNLNTSAATFDPASPTGFTKTRHFTYGTRAYPSEERRANMNTAAGAASGVKYASTYDFAGRPTLQTLPDGSTVSQTFDGRGNLTARTTPEGFKTTFAYDPAGRMTQRKAWARATGTGATTDNAAGLANGLTMDLKYDPAGNVITRIENGLYSDWTYSSNGQPLSTNRPHLYAQQDKVKYFTYRLDGARTAETTYGYAGDLTSKVNTLNTSTAFPTVTGGNVIVFDRDARGLIAAEKSAGMWNGTANNWAYTSTSSYDGLGRRAKRVFTGTGAIYPNMRNQSGVDMASPNHQSFWKFDQNGNLTEKYDTLPGSTDKQNSFSYTYSPTNRETAHTRDVQVRRQSTDTTNRLWNMGGGSGILLAGTQGGASTTYNERDLPENMSVTDATPAKGYSSGSEFSSFGPSVTKTSVLGYFLDGHRYLTTTNGSVTKRVDALDSRGRETNVYDPTSAYGAANVMSTYGADGMVTREVRRSDATTAFKEIMKPTLGGRRYSTYNSRDGETTTTFSQTGSALVGLPYVVTGLKAVSYGYDAYGNATSSVRGGVTTTSTYDVNNGLTGVSDGTTSVSYKLDGQGRRLSTTGGDYDGYATRYTAEGRVAGLSNEISNATSGIKMGRFDDFRYDPFGRQVLSSISGINELSGNGGYQVRRDNTSTVGILGMPNLITRTNDTSDDVPGQSPFSFRTSAFKDLGYSFADGATDTFGYNGITSFSRPDGVGTLSAPVKALSDQLKINPLDVKPASAPGLPVDPGEIKPGGSTEPQGVKSGLQPLGVGTLAVQPLQAPQSALPASLNTLNPLDVKGPGSSLPNVPGAETVKRPQGGTVTTQSIIVNPVEPSPEVPSDVYGASNTDGAYQENATGNYGYEDQYNGSATTDTMASSTASGGDMGMYNAAAENNSYESSALDPRVVGAIRQHDPSYDPIDYRAERARGREYDSGALNAAIQENLSNVESGRAATNVVGSFHDSDTTDSEANSAAIARRNGEPYELNHVETTREIPEQEATGGWDGSNINPKFQGVPMLASSDRHAAIPAAYANPAGMKVGEAIEGAFNYVGSAVKEGLGYNYFAAAVTGRSPDGEQLSNFDQFSNLLTGVIIVGSLGRGIRQGTNITPRITRWGYTGTSGYNNAVRAIRSNSGTLESVNGIRPSRQEAENLIAQAGGKVLRVERGHSDPNPHNYPHINYSIDGKNVLTIRVEGVGRQYYAPGQKGYDK</sequence>
<evidence type="ECO:0000313" key="2">
    <source>
        <dbReference type="EMBL" id="GAA5533983.1"/>
    </source>
</evidence>
<dbReference type="PANTHER" id="PTHR32305">
    <property type="match status" value="1"/>
</dbReference>
<dbReference type="EMBL" id="BAABRV010000005">
    <property type="protein sequence ID" value="GAA5533983.1"/>
    <property type="molecule type" value="Genomic_DNA"/>
</dbReference>
<dbReference type="InterPro" id="IPR031325">
    <property type="entry name" value="RHS_repeat"/>
</dbReference>
<comment type="caution">
    <text evidence="2">The sequence shown here is derived from an EMBL/GenBank/DDBJ whole genome shotgun (WGS) entry which is preliminary data.</text>
</comment>
<protein>
    <submittedName>
        <fullName evidence="2">Uncharacterized protein</fullName>
    </submittedName>
</protein>
<dbReference type="PANTHER" id="PTHR32305:SF15">
    <property type="entry name" value="PROTEIN RHSA-RELATED"/>
    <property type="match status" value="1"/>
</dbReference>
<proteinExistence type="predicted"/>
<gene>
    <name evidence="2" type="ORF">Dalu01_02391</name>
</gene>
<keyword evidence="3" id="KW-1185">Reference proteome</keyword>
<dbReference type="NCBIfam" id="TIGR01643">
    <property type="entry name" value="YD_repeat_2x"/>
    <property type="match status" value="3"/>
</dbReference>
<organism evidence="2 3">
    <name type="scientific">Deinococcus aluminii</name>
    <dbReference type="NCBI Taxonomy" id="1656885"/>
    <lineage>
        <taxon>Bacteria</taxon>
        <taxon>Thermotogati</taxon>
        <taxon>Deinococcota</taxon>
        <taxon>Deinococci</taxon>
        <taxon>Deinococcales</taxon>
        <taxon>Deinococcaceae</taxon>
        <taxon>Deinococcus</taxon>
    </lineage>
</organism>
<dbReference type="Pfam" id="PF05593">
    <property type="entry name" value="RHS_repeat"/>
    <property type="match status" value="2"/>
</dbReference>
<dbReference type="InterPro" id="IPR006530">
    <property type="entry name" value="YD"/>
</dbReference>
<dbReference type="Proteomes" id="UP001404956">
    <property type="component" value="Unassembled WGS sequence"/>
</dbReference>
<reference evidence="2 3" key="1">
    <citation type="submission" date="2024-02" db="EMBL/GenBank/DDBJ databases">
        <title>Deinococcus aluminii NBRC 112889.</title>
        <authorList>
            <person name="Ichikawa N."/>
            <person name="Katano-Makiyama Y."/>
            <person name="Hidaka K."/>
        </authorList>
    </citation>
    <scope>NUCLEOTIDE SEQUENCE [LARGE SCALE GENOMIC DNA]</scope>
    <source>
        <strain evidence="2 3">NBRC 112889</strain>
    </source>
</reference>
<feature type="region of interest" description="Disordered" evidence="1">
    <location>
        <begin position="963"/>
        <end position="990"/>
    </location>
</feature>